<evidence type="ECO:0000259" key="3">
    <source>
        <dbReference type="Pfam" id="PF20266"/>
    </source>
</evidence>
<evidence type="ECO:0000313" key="4">
    <source>
        <dbReference type="Proteomes" id="UP000694844"/>
    </source>
</evidence>
<dbReference type="KEGG" id="cvn:111100821"/>
<dbReference type="InterPro" id="IPR046903">
    <property type="entry name" value="Mab-21-like_nuc_Trfase"/>
</dbReference>
<sequence length="679" mass="78646">MHHIPRLSEAVYVGMCHYVGSPTEVRIRREVTDTEEVMERPVWIMRGLDRMMSGSRREGFRLQTSDLDFMIWLSDHKVICDLSQISLYRIPQHTVILMECEDLTPGFARLKMMTPSLDQNINSSCGAIDGEIYISSLLFKSRFLDLNRSSNAALSSSRQHGPCATNTINEQLDVDFAYCFRSHHWPNVALPWIQRCQLKNWPPESILSEIVKDGCHVVPIGSMRERDNEWRISFSGAEQKLIYSLNHCQFLCYSLLKVFLKEIIDSDPNNPSCLCSYFMKTIMFWVVQCDRSLHWVPGNLLSCFWTCFKVLLSWVYKGECPNFFIPQNNMFRAKVVGQTQVSLFEQLYALYNRGIPCLLRSPTIGRFLNRAILNRMLTFTTDETRLISDVMLDFCLYKEITRFGDVFLINSEEAVRSIIVSEQLNNSAITLFQTVTTQFFLSGLLKNFSCLLSNQTIATNKKWKYWDNKSLYIMKLAVKIGCVSQILYLAIHYYRNCKYEMSLQCLQRAQDKMSKPYVIYGDYVNEEMYRRAMAGVSLSDRMKKCFIFDILLYKVYVYIDELVPEQEANKADGAGVLIIPPFVVLYMLFVLNHQRLGDTVRSQQSLQDLHTLLLYDDGSHVPEDLGDISWQILGICQQTCGDYQGALNSFTCSLQQNLVHHCIQKATMFRIQTIHERLL</sequence>
<dbReference type="Pfam" id="PF03281">
    <property type="entry name" value="Mab-21"/>
    <property type="match status" value="1"/>
</dbReference>
<organism evidence="4 5">
    <name type="scientific">Crassostrea virginica</name>
    <name type="common">Eastern oyster</name>
    <dbReference type="NCBI Taxonomy" id="6565"/>
    <lineage>
        <taxon>Eukaryota</taxon>
        <taxon>Metazoa</taxon>
        <taxon>Spiralia</taxon>
        <taxon>Lophotrochozoa</taxon>
        <taxon>Mollusca</taxon>
        <taxon>Bivalvia</taxon>
        <taxon>Autobranchia</taxon>
        <taxon>Pteriomorphia</taxon>
        <taxon>Ostreida</taxon>
        <taxon>Ostreoidea</taxon>
        <taxon>Ostreidae</taxon>
        <taxon>Crassostrea</taxon>
    </lineage>
</organism>
<evidence type="ECO:0000256" key="1">
    <source>
        <dbReference type="ARBA" id="ARBA00008307"/>
    </source>
</evidence>
<dbReference type="PANTHER" id="PTHR10656">
    <property type="entry name" value="CELL FATE DETERMINING PROTEIN MAB21-RELATED"/>
    <property type="match status" value="1"/>
</dbReference>
<dbReference type="RefSeq" id="XP_022288656.1">
    <property type="nucleotide sequence ID" value="XM_022432948.1"/>
</dbReference>
<dbReference type="Proteomes" id="UP000694844">
    <property type="component" value="Chromosome 6"/>
</dbReference>
<dbReference type="RefSeq" id="XP_022288657.1">
    <property type="nucleotide sequence ID" value="XM_022432949.1"/>
</dbReference>
<evidence type="ECO:0000259" key="2">
    <source>
        <dbReference type="Pfam" id="PF03281"/>
    </source>
</evidence>
<feature type="domain" description="Mab-21-like nucleotidyltransferase" evidence="2">
    <location>
        <begin position="104"/>
        <end position="243"/>
    </location>
</feature>
<dbReference type="InterPro" id="IPR024810">
    <property type="entry name" value="MAB21L/cGLR"/>
</dbReference>
<proteinExistence type="inferred from homology"/>
<name>A0A8B8AB03_CRAVI</name>
<dbReference type="PANTHER" id="PTHR10656:SF69">
    <property type="entry name" value="MAB-21-LIKE HHH_H2TH-LIKE DOMAIN-CONTAINING PROTEIN"/>
    <property type="match status" value="1"/>
</dbReference>
<dbReference type="Pfam" id="PF20266">
    <property type="entry name" value="Mab-21_C"/>
    <property type="match status" value="1"/>
</dbReference>
<evidence type="ECO:0000313" key="6">
    <source>
        <dbReference type="RefSeq" id="XP_022288657.1"/>
    </source>
</evidence>
<evidence type="ECO:0000313" key="5">
    <source>
        <dbReference type="RefSeq" id="XP_022288656.1"/>
    </source>
</evidence>
<dbReference type="AlphaFoldDB" id="A0A8B8AB03"/>
<protein>
    <submittedName>
        <fullName evidence="5 6">Uncharacterized protein LOC111100821</fullName>
    </submittedName>
</protein>
<comment type="similarity">
    <text evidence="1">Belongs to the mab-21 family.</text>
</comment>
<accession>A0A8B8AB03</accession>
<reference evidence="5 6" key="1">
    <citation type="submission" date="2025-04" db="UniProtKB">
        <authorList>
            <consortium name="RefSeq"/>
        </authorList>
    </citation>
    <scope>IDENTIFICATION</scope>
    <source>
        <tissue evidence="5 6">Whole sample</tissue>
    </source>
</reference>
<dbReference type="InterPro" id="IPR046906">
    <property type="entry name" value="Mab-21_HhH/H2TH-like"/>
</dbReference>
<dbReference type="GeneID" id="111100821"/>
<feature type="domain" description="Mab-21-like HhH/H2TH-like" evidence="3">
    <location>
        <begin position="251"/>
        <end position="334"/>
    </location>
</feature>
<dbReference type="Gene3D" id="3.30.460.90">
    <property type="match status" value="1"/>
</dbReference>
<gene>
    <name evidence="5 6" type="primary">LOC111100821</name>
</gene>
<dbReference type="Gene3D" id="1.10.1410.40">
    <property type="match status" value="1"/>
</dbReference>
<dbReference type="SMART" id="SM01265">
    <property type="entry name" value="Mab-21"/>
    <property type="match status" value="1"/>
</dbReference>
<dbReference type="OrthoDB" id="5962582at2759"/>
<keyword evidence="4" id="KW-1185">Reference proteome</keyword>